<protein>
    <submittedName>
        <fullName evidence="1">Uncharacterized protein</fullName>
    </submittedName>
</protein>
<dbReference type="Proteomes" id="UP000218102">
    <property type="component" value="Unassembled WGS sequence"/>
</dbReference>
<gene>
    <name evidence="1" type="ORF">CMV24_02015</name>
</gene>
<evidence type="ECO:0000313" key="1">
    <source>
        <dbReference type="EMBL" id="PBJ97518.1"/>
    </source>
</evidence>
<name>A0A2A3MBQ8_PSEDL</name>
<proteinExistence type="predicted"/>
<dbReference type="EMBL" id="NTME01000001">
    <property type="protein sequence ID" value="PBJ97518.1"/>
    <property type="molecule type" value="Genomic_DNA"/>
</dbReference>
<organism evidence="1 2">
    <name type="scientific">Pseudomonas plecoglossicida</name>
    <dbReference type="NCBI Taxonomy" id="70775"/>
    <lineage>
        <taxon>Bacteria</taxon>
        <taxon>Pseudomonadati</taxon>
        <taxon>Pseudomonadota</taxon>
        <taxon>Gammaproteobacteria</taxon>
        <taxon>Pseudomonadales</taxon>
        <taxon>Pseudomonadaceae</taxon>
        <taxon>Pseudomonas</taxon>
    </lineage>
</organism>
<accession>A0A2A3MBQ8</accession>
<evidence type="ECO:0000313" key="2">
    <source>
        <dbReference type="Proteomes" id="UP000218102"/>
    </source>
</evidence>
<sequence length="169" mass="18487">MDKLVFQQSPIVELGSNKFINTPIILQFDETPLIQVVRQEQAGFTTEIPIFHQDGTYLAKAVGSRLHKTEDGNKAGVTLEHRDKVTVCKLNGRVLFEIQREEAAALKTAAELYTPNGYFVKYTSLQPGIIDSEGNELNVNGLIMTGNTFAGARIGIWMKSDGSVGIGCA</sequence>
<dbReference type="RefSeq" id="WP_041506374.1">
    <property type="nucleotide sequence ID" value="NZ_CP010359.1"/>
</dbReference>
<reference evidence="1 2" key="1">
    <citation type="submission" date="2017-09" db="EMBL/GenBank/DDBJ databases">
        <authorList>
            <person name="Ehlers B."/>
            <person name="Leendertz F.H."/>
        </authorList>
    </citation>
    <scope>NUCLEOTIDE SEQUENCE [LARGE SCALE GENOMIC DNA]</scope>
    <source>
        <strain evidence="1 2">DJ-1</strain>
    </source>
</reference>
<comment type="caution">
    <text evidence="1">The sequence shown here is derived from an EMBL/GenBank/DDBJ whole genome shotgun (WGS) entry which is preliminary data.</text>
</comment>
<dbReference type="AlphaFoldDB" id="A0A2A3MBQ8"/>